<evidence type="ECO:0000256" key="3">
    <source>
        <dbReference type="ARBA" id="ARBA00022741"/>
    </source>
</evidence>
<dbReference type="InterPro" id="IPR000719">
    <property type="entry name" value="Prot_kinase_dom"/>
</dbReference>
<dbReference type="PANTHER" id="PTHR24055">
    <property type="entry name" value="MITOGEN-ACTIVATED PROTEIN KINASE"/>
    <property type="match status" value="1"/>
</dbReference>
<dbReference type="Gene3D" id="3.30.200.20">
    <property type="entry name" value="Phosphorylase Kinase, domain 1"/>
    <property type="match status" value="1"/>
</dbReference>
<dbReference type="EC" id="2.7.11.24" evidence="8"/>
<keyword evidence="8" id="KW-0460">Magnesium</keyword>
<sequence length="429" mass="50064">MEQKVPQEIIDYYSPYQNQKLNLKVTNVLNASKFEMDENYTIIDSIGQGAYGIVVAARDQQIEDEENNLVAIKKIEKAFEHKIFTKRTLRELRLLRLLKHENIIGINTLLLPKSREEFDDIYVVSELMETDLASIIKSDQPLSDEHCQFFLYQILRGLKYIHSAKVVHRDLKPRNLLVNSNCDLKICDFGLARTIIPDLKCKAGMLTDYVATRWYRAPELLLSWKDYDEKVDVWSVGCIFAELLRRKPFLPGIDTKNQIELIFEYLGTPTEQEINSIPKDKFRKMVKQIPKRVGKPFKNLFPNASHEALDLLQKLLTFDFNKRISVEEALSHPYLAELHFPDDEPVCEPVSRLDFEFEEYNLTLQQLKDLIYEEILYYHYPKFAQEQYEKKIKGVSLVSHILNNANKNIPDPDSSDEYSGQSDEDDDDN</sequence>
<dbReference type="CDD" id="cd07834">
    <property type="entry name" value="STKc_MAPK"/>
    <property type="match status" value="1"/>
</dbReference>
<dbReference type="GeneID" id="14906340"/>
<dbReference type="OrthoDB" id="192887at2759"/>
<evidence type="ECO:0000256" key="8">
    <source>
        <dbReference type="RuleBase" id="RU361165"/>
    </source>
</evidence>
<dbReference type="RefSeq" id="XP_004031814.1">
    <property type="nucleotide sequence ID" value="XM_004031766.1"/>
</dbReference>
<keyword evidence="2 8" id="KW-0808">Transferase</keyword>
<keyword evidence="12" id="KW-1185">Reference proteome</keyword>
<dbReference type="InterPro" id="IPR003527">
    <property type="entry name" value="MAP_kinase_CS"/>
</dbReference>
<accession>G0QX41</accession>
<dbReference type="SMART" id="SM00220">
    <property type="entry name" value="S_TKc"/>
    <property type="match status" value="1"/>
</dbReference>
<evidence type="ECO:0000256" key="7">
    <source>
        <dbReference type="RuleBase" id="RU000304"/>
    </source>
</evidence>
<dbReference type="Pfam" id="PF00069">
    <property type="entry name" value="Pkinase"/>
    <property type="match status" value="1"/>
</dbReference>
<evidence type="ECO:0000313" key="11">
    <source>
        <dbReference type="EMBL" id="EGR30218.1"/>
    </source>
</evidence>
<protein>
    <recommendedName>
        <fullName evidence="8">Mitogen-activated protein kinase</fullName>
        <ecNumber evidence="8">2.7.11.24</ecNumber>
    </recommendedName>
</protein>
<keyword evidence="4 8" id="KW-0418">Kinase</keyword>
<dbReference type="STRING" id="857967.G0QX41"/>
<dbReference type="PROSITE" id="PS00107">
    <property type="entry name" value="PROTEIN_KINASE_ATP"/>
    <property type="match status" value="1"/>
</dbReference>
<organism evidence="11 12">
    <name type="scientific">Ichthyophthirius multifiliis</name>
    <name type="common">White spot disease agent</name>
    <name type="synonym">Ich</name>
    <dbReference type="NCBI Taxonomy" id="5932"/>
    <lineage>
        <taxon>Eukaryota</taxon>
        <taxon>Sar</taxon>
        <taxon>Alveolata</taxon>
        <taxon>Ciliophora</taxon>
        <taxon>Intramacronucleata</taxon>
        <taxon>Oligohymenophorea</taxon>
        <taxon>Hymenostomatida</taxon>
        <taxon>Ophryoglenina</taxon>
        <taxon>Ichthyophthirius</taxon>
    </lineage>
</organism>
<feature type="region of interest" description="Disordered" evidence="9">
    <location>
        <begin position="406"/>
        <end position="429"/>
    </location>
</feature>
<keyword evidence="5 6" id="KW-0067">ATP-binding</keyword>
<evidence type="ECO:0000256" key="4">
    <source>
        <dbReference type="ARBA" id="ARBA00022777"/>
    </source>
</evidence>
<dbReference type="InterPro" id="IPR008271">
    <property type="entry name" value="Ser/Thr_kinase_AS"/>
</dbReference>
<dbReference type="PROSITE" id="PS50011">
    <property type="entry name" value="PROTEIN_KINASE_DOM"/>
    <property type="match status" value="1"/>
</dbReference>
<dbReference type="EMBL" id="GL984031">
    <property type="protein sequence ID" value="EGR30218.1"/>
    <property type="molecule type" value="Genomic_DNA"/>
</dbReference>
<evidence type="ECO:0000256" key="5">
    <source>
        <dbReference type="ARBA" id="ARBA00022840"/>
    </source>
</evidence>
<dbReference type="OMA" id="IIWREAL"/>
<dbReference type="PROSITE" id="PS01351">
    <property type="entry name" value="MAPK"/>
    <property type="match status" value="1"/>
</dbReference>
<feature type="domain" description="Protein kinase" evidence="10">
    <location>
        <begin position="40"/>
        <end position="335"/>
    </location>
</feature>
<dbReference type="SUPFAM" id="SSF56112">
    <property type="entry name" value="Protein kinase-like (PK-like)"/>
    <property type="match status" value="1"/>
</dbReference>
<reference evidence="11 12" key="1">
    <citation type="submission" date="2011-07" db="EMBL/GenBank/DDBJ databases">
        <authorList>
            <person name="Coyne R."/>
            <person name="Brami D."/>
            <person name="Johnson J."/>
            <person name="Hostetler J."/>
            <person name="Hannick L."/>
            <person name="Clark T."/>
            <person name="Cassidy-Hanley D."/>
            <person name="Inman J."/>
        </authorList>
    </citation>
    <scope>NUCLEOTIDE SEQUENCE [LARGE SCALE GENOMIC DNA]</scope>
    <source>
        <strain evidence="11 12">G5</strain>
    </source>
</reference>
<evidence type="ECO:0000256" key="6">
    <source>
        <dbReference type="PROSITE-ProRule" id="PRU10141"/>
    </source>
</evidence>
<dbReference type="InParanoid" id="G0QX41"/>
<dbReference type="InterPro" id="IPR017441">
    <property type="entry name" value="Protein_kinase_ATP_BS"/>
</dbReference>
<feature type="binding site" evidence="6">
    <location>
        <position position="74"/>
    </location>
    <ligand>
        <name>ATP</name>
        <dbReference type="ChEBI" id="CHEBI:30616"/>
    </ligand>
</feature>
<dbReference type="PROSITE" id="PS00108">
    <property type="entry name" value="PROTEIN_KINASE_ST"/>
    <property type="match status" value="1"/>
</dbReference>
<evidence type="ECO:0000256" key="1">
    <source>
        <dbReference type="ARBA" id="ARBA00022527"/>
    </source>
</evidence>
<evidence type="ECO:0000256" key="9">
    <source>
        <dbReference type="SAM" id="MobiDB-lite"/>
    </source>
</evidence>
<dbReference type="eggNOG" id="KOG0660">
    <property type="taxonomic scope" value="Eukaryota"/>
</dbReference>
<dbReference type="InterPro" id="IPR011009">
    <property type="entry name" value="Kinase-like_dom_sf"/>
</dbReference>
<evidence type="ECO:0000313" key="12">
    <source>
        <dbReference type="Proteomes" id="UP000008983"/>
    </source>
</evidence>
<proteinExistence type="inferred from homology"/>
<gene>
    <name evidence="11" type="ORF">IMG5_137730</name>
</gene>
<keyword evidence="3 6" id="KW-0547">Nucleotide-binding</keyword>
<dbReference type="GO" id="GO:0005524">
    <property type="term" value="F:ATP binding"/>
    <property type="evidence" value="ECO:0007669"/>
    <property type="project" value="UniProtKB-UniRule"/>
</dbReference>
<dbReference type="GO" id="GO:0004707">
    <property type="term" value="F:MAP kinase activity"/>
    <property type="evidence" value="ECO:0007669"/>
    <property type="project" value="UniProtKB-EC"/>
</dbReference>
<keyword evidence="1 7" id="KW-0723">Serine/threonine-protein kinase</keyword>
<dbReference type="AlphaFoldDB" id="G0QX41"/>
<comment type="catalytic activity">
    <reaction evidence="8">
        <text>L-threonyl-[protein] + ATP = O-phospho-L-threonyl-[protein] + ADP + H(+)</text>
        <dbReference type="Rhea" id="RHEA:46608"/>
        <dbReference type="Rhea" id="RHEA-COMP:11060"/>
        <dbReference type="Rhea" id="RHEA-COMP:11605"/>
        <dbReference type="ChEBI" id="CHEBI:15378"/>
        <dbReference type="ChEBI" id="CHEBI:30013"/>
        <dbReference type="ChEBI" id="CHEBI:30616"/>
        <dbReference type="ChEBI" id="CHEBI:61977"/>
        <dbReference type="ChEBI" id="CHEBI:456216"/>
        <dbReference type="EC" id="2.7.11.24"/>
    </reaction>
</comment>
<evidence type="ECO:0000256" key="2">
    <source>
        <dbReference type="ARBA" id="ARBA00022679"/>
    </source>
</evidence>
<comment type="cofactor">
    <cofactor evidence="8">
        <name>Mg(2+)</name>
        <dbReference type="ChEBI" id="CHEBI:18420"/>
    </cofactor>
</comment>
<name>G0QX41_ICHMU</name>
<evidence type="ECO:0000259" key="10">
    <source>
        <dbReference type="PROSITE" id="PS50011"/>
    </source>
</evidence>
<dbReference type="FunFam" id="3.30.200.20:FF:000046">
    <property type="entry name" value="Mitogen-activated protein kinase"/>
    <property type="match status" value="1"/>
</dbReference>
<dbReference type="FunFam" id="1.10.510.10:FF:000098">
    <property type="entry name" value="Mitogen-activated protein kinase 1"/>
    <property type="match status" value="1"/>
</dbReference>
<dbReference type="Gene3D" id="1.10.510.10">
    <property type="entry name" value="Transferase(Phosphotransferase) domain 1"/>
    <property type="match status" value="1"/>
</dbReference>
<dbReference type="InterPro" id="IPR050117">
    <property type="entry name" value="MAPK"/>
</dbReference>
<dbReference type="Proteomes" id="UP000008983">
    <property type="component" value="Unassembled WGS sequence"/>
</dbReference>
<comment type="activity regulation">
    <text evidence="8">Activated by threonine and tyrosine phosphorylation.</text>
</comment>
<comment type="similarity">
    <text evidence="8">Belongs to the protein kinase superfamily. Ser/Thr protein kinase family. MAP kinase subfamily.</text>
</comment>